<evidence type="ECO:0000313" key="7">
    <source>
        <dbReference type="EMBL" id="SUQ19280.1"/>
    </source>
</evidence>
<evidence type="ECO:0000259" key="6">
    <source>
        <dbReference type="Pfam" id="PF07291"/>
    </source>
</evidence>
<protein>
    <submittedName>
        <fullName evidence="7">Methylamine utilisation protein MauE</fullName>
    </submittedName>
</protein>
<evidence type="ECO:0000256" key="3">
    <source>
        <dbReference type="ARBA" id="ARBA00022989"/>
    </source>
</evidence>
<accession>A0A380RUQ3</accession>
<dbReference type="EMBL" id="UHJL01000001">
    <property type="protein sequence ID" value="SUQ19280.1"/>
    <property type="molecule type" value="Genomic_DNA"/>
</dbReference>
<keyword evidence="4 5" id="KW-0472">Membrane</keyword>
<dbReference type="UniPathway" id="UPA00895"/>
<gene>
    <name evidence="7" type="ORF">SAMN05661053_0510</name>
</gene>
<evidence type="ECO:0000256" key="1">
    <source>
        <dbReference type="ARBA" id="ARBA00004141"/>
    </source>
</evidence>
<feature type="transmembrane region" description="Helical" evidence="5">
    <location>
        <begin position="12"/>
        <end position="36"/>
    </location>
</feature>
<dbReference type="InterPro" id="IPR009908">
    <property type="entry name" value="Methylamine_util_MauE"/>
</dbReference>
<dbReference type="Pfam" id="PF07291">
    <property type="entry name" value="MauE"/>
    <property type="match status" value="1"/>
</dbReference>
<feature type="transmembrane region" description="Helical" evidence="5">
    <location>
        <begin position="93"/>
        <end position="111"/>
    </location>
</feature>
<dbReference type="GO" id="GO:0016020">
    <property type="term" value="C:membrane"/>
    <property type="evidence" value="ECO:0007669"/>
    <property type="project" value="UniProtKB-SubCell"/>
</dbReference>
<dbReference type="RefSeq" id="WP_109571974.1">
    <property type="nucleotide sequence ID" value="NZ_UHJL01000001.1"/>
</dbReference>
<keyword evidence="3 5" id="KW-1133">Transmembrane helix</keyword>
<name>A0A380RUQ3_FIBSU</name>
<evidence type="ECO:0000313" key="8">
    <source>
        <dbReference type="Proteomes" id="UP000255423"/>
    </source>
</evidence>
<organism evidence="7 8">
    <name type="scientific">Fibrobacter succinogenes</name>
    <name type="common">Bacteroides succinogenes</name>
    <dbReference type="NCBI Taxonomy" id="833"/>
    <lineage>
        <taxon>Bacteria</taxon>
        <taxon>Pseudomonadati</taxon>
        <taxon>Fibrobacterota</taxon>
        <taxon>Fibrobacteria</taxon>
        <taxon>Fibrobacterales</taxon>
        <taxon>Fibrobacteraceae</taxon>
        <taxon>Fibrobacter</taxon>
    </lineage>
</organism>
<comment type="subcellular location">
    <subcellularLocation>
        <location evidence="1">Membrane</location>
        <topology evidence="1">Multi-pass membrane protein</topology>
    </subcellularLocation>
</comment>
<dbReference type="AlphaFoldDB" id="A0A380RUQ3"/>
<proteinExistence type="predicted"/>
<keyword evidence="2 5" id="KW-0812">Transmembrane</keyword>
<evidence type="ECO:0000256" key="2">
    <source>
        <dbReference type="ARBA" id="ARBA00022692"/>
    </source>
</evidence>
<feature type="domain" description="Methylamine utilisation protein MauE" evidence="6">
    <location>
        <begin position="90"/>
        <end position="222"/>
    </location>
</feature>
<sequence length="239" mass="27348">MIACFEKQNLKKTIIAGVFLLVATFFVTVGVAEISFPETILTFTDQEWLLDIWPKAYRYNIHVGVGAIVLACALIFPAIKIQKDFAIRALETLCRVGIGGMFIFASIFKIQDPHQFATLVAQYQFFSALHLDFVNNFFALVYPQFEFWFGLAMIVSPFVRESAFAIFWMFVSFIIALAWALWNDLGITCGCFELEGAQDKAEAWTSLIRDLILIWPTLWLAFRKNKSIIGVWKKDKEVK</sequence>
<reference evidence="7 8" key="1">
    <citation type="submission" date="2017-08" db="EMBL/GenBank/DDBJ databases">
        <authorList>
            <person name="de Groot N.N."/>
        </authorList>
    </citation>
    <scope>NUCLEOTIDE SEQUENCE [LARGE SCALE GENOMIC DNA]</scope>
    <source>
        <strain evidence="7 8">HM2</strain>
    </source>
</reference>
<feature type="transmembrane region" description="Helical" evidence="5">
    <location>
        <begin position="163"/>
        <end position="182"/>
    </location>
</feature>
<evidence type="ECO:0000256" key="4">
    <source>
        <dbReference type="ARBA" id="ARBA00023136"/>
    </source>
</evidence>
<dbReference type="GO" id="GO:0030416">
    <property type="term" value="P:methylamine metabolic process"/>
    <property type="evidence" value="ECO:0007669"/>
    <property type="project" value="InterPro"/>
</dbReference>
<evidence type="ECO:0000256" key="5">
    <source>
        <dbReference type="SAM" id="Phobius"/>
    </source>
</evidence>
<dbReference type="Proteomes" id="UP000255423">
    <property type="component" value="Unassembled WGS sequence"/>
</dbReference>
<feature type="transmembrane region" description="Helical" evidence="5">
    <location>
        <begin position="56"/>
        <end position="81"/>
    </location>
</feature>